<dbReference type="InterPro" id="IPR000305">
    <property type="entry name" value="GIY-YIG_endonuc"/>
</dbReference>
<sequence length="85" mass="10189">MFYVYVLYSIGFDRYYIGMSMRLQERLFEHNAGKTKSTKAFIPWKVVHTESFSTRMEARSREKYLKSAAGRKWRKQNIRPRGATE</sequence>
<dbReference type="OrthoDB" id="1495241at2"/>
<dbReference type="SUPFAM" id="SSF82771">
    <property type="entry name" value="GIY-YIG endonuclease"/>
    <property type="match status" value="1"/>
</dbReference>
<dbReference type="Gene3D" id="3.40.1440.10">
    <property type="entry name" value="GIY-YIG endonuclease"/>
    <property type="match status" value="1"/>
</dbReference>
<reference evidence="2 3" key="1">
    <citation type="journal article" date="2007" name="Int. J. Syst. Evol. Microbiol.">
        <title>Marixanthomonas ophiurae gen. nov., sp. nov., a marine bacterium of the family Flavobacteriaceae isolated from a deep-sea brittle star.</title>
        <authorList>
            <person name="Romanenko L.A."/>
            <person name="Uchino M."/>
            <person name="Frolova G.M."/>
            <person name="Mikhailov V.V."/>
        </authorList>
    </citation>
    <scope>NUCLEOTIDE SEQUENCE [LARGE SCALE GENOMIC DNA]</scope>
    <source>
        <strain evidence="2 3">KMM 3046</strain>
    </source>
</reference>
<name>A0A3E1QCC1_9FLAO</name>
<dbReference type="PROSITE" id="PS50164">
    <property type="entry name" value="GIY_YIG"/>
    <property type="match status" value="1"/>
</dbReference>
<evidence type="ECO:0000313" key="3">
    <source>
        <dbReference type="Proteomes" id="UP000261082"/>
    </source>
</evidence>
<feature type="domain" description="GIY-YIG" evidence="1">
    <location>
        <begin position="1"/>
        <end position="77"/>
    </location>
</feature>
<evidence type="ECO:0000313" key="2">
    <source>
        <dbReference type="EMBL" id="RFN59799.1"/>
    </source>
</evidence>
<comment type="caution">
    <text evidence="2">The sequence shown here is derived from an EMBL/GenBank/DDBJ whole genome shotgun (WGS) entry which is preliminary data.</text>
</comment>
<keyword evidence="3" id="KW-1185">Reference proteome</keyword>
<protein>
    <submittedName>
        <fullName evidence="2">GIY-YIG nuclease family protein</fullName>
    </submittedName>
</protein>
<gene>
    <name evidence="2" type="ORF">DZ858_07035</name>
</gene>
<dbReference type="CDD" id="cd10449">
    <property type="entry name" value="GIY-YIG_SLX1_like"/>
    <property type="match status" value="1"/>
</dbReference>
<dbReference type="Proteomes" id="UP000261082">
    <property type="component" value="Unassembled WGS sequence"/>
</dbReference>
<dbReference type="Pfam" id="PF01541">
    <property type="entry name" value="GIY-YIG"/>
    <property type="match status" value="1"/>
</dbReference>
<dbReference type="RefSeq" id="WP_117158860.1">
    <property type="nucleotide sequence ID" value="NZ_QVID01000001.1"/>
</dbReference>
<evidence type="ECO:0000259" key="1">
    <source>
        <dbReference type="PROSITE" id="PS50164"/>
    </source>
</evidence>
<accession>A0A3E1QCC1</accession>
<organism evidence="2 3">
    <name type="scientific">Marixanthomonas ophiurae</name>
    <dbReference type="NCBI Taxonomy" id="387659"/>
    <lineage>
        <taxon>Bacteria</taxon>
        <taxon>Pseudomonadati</taxon>
        <taxon>Bacteroidota</taxon>
        <taxon>Flavobacteriia</taxon>
        <taxon>Flavobacteriales</taxon>
        <taxon>Flavobacteriaceae</taxon>
        <taxon>Marixanthomonas</taxon>
    </lineage>
</organism>
<proteinExistence type="predicted"/>
<dbReference type="InterPro" id="IPR035901">
    <property type="entry name" value="GIY-YIG_endonuc_sf"/>
</dbReference>
<dbReference type="EMBL" id="QVID01000001">
    <property type="protein sequence ID" value="RFN59799.1"/>
    <property type="molecule type" value="Genomic_DNA"/>
</dbReference>
<dbReference type="AlphaFoldDB" id="A0A3E1QCC1"/>